<comment type="function">
    <text evidence="2">Hydrolyzes RNA 2',3'-cyclic phosphodiester to an RNA 2'-phosphomonoester.</text>
</comment>
<proteinExistence type="inferred from homology"/>
<dbReference type="Pfam" id="PF02834">
    <property type="entry name" value="LigT_PEase"/>
    <property type="match status" value="1"/>
</dbReference>
<feature type="short sequence motif" description="HXTX 1" evidence="2">
    <location>
        <begin position="45"/>
        <end position="48"/>
    </location>
</feature>
<organism evidence="4 5">
    <name type="scientific">Candidatus Jorgensenbacteria bacterium GW2011_GWA1_48_11</name>
    <dbReference type="NCBI Taxonomy" id="1618660"/>
    <lineage>
        <taxon>Bacteria</taxon>
        <taxon>Candidatus Joergenseniibacteriota</taxon>
    </lineage>
</organism>
<evidence type="ECO:0000313" key="4">
    <source>
        <dbReference type="EMBL" id="KKU91438.1"/>
    </source>
</evidence>
<comment type="similarity">
    <text evidence="2">Belongs to the 2H phosphoesterase superfamily. ThpR family.</text>
</comment>
<dbReference type="SUPFAM" id="SSF55144">
    <property type="entry name" value="LigT-like"/>
    <property type="match status" value="1"/>
</dbReference>
<dbReference type="EMBL" id="LCPF01000001">
    <property type="protein sequence ID" value="KKU91438.1"/>
    <property type="molecule type" value="Genomic_DNA"/>
</dbReference>
<evidence type="ECO:0000256" key="1">
    <source>
        <dbReference type="ARBA" id="ARBA00022801"/>
    </source>
</evidence>
<gene>
    <name evidence="4" type="ORF">UY23_C0001G0044</name>
</gene>
<sequence length="190" mass="21873">MNLRLFIAVAVPEEIRFKIREMVDLIRPLFRGRGDIRWVAEENWHFTVSFLGSEPESAVPLIKAAMAEIVRPGGFRIDFDRLVYGPFGQRFNDVRRTIWLTGTVETSGWLGKIKQFLDDNLKNKGVRWQEHRGVYFSHLTLARFGGTSLGNLPPIEQKLDWHYEAQGLDLVESHLRPAGAVYDKLFGVDF</sequence>
<dbReference type="PANTHER" id="PTHR35561:SF1">
    <property type="entry name" value="RNA 2',3'-CYCLIC PHOSPHODIESTERASE"/>
    <property type="match status" value="1"/>
</dbReference>
<feature type="domain" description="Phosphoesterase HXTX" evidence="3">
    <location>
        <begin position="9"/>
        <end position="84"/>
    </location>
</feature>
<reference evidence="4 5" key="1">
    <citation type="journal article" date="2015" name="Nature">
        <title>rRNA introns, odd ribosomes, and small enigmatic genomes across a large radiation of phyla.</title>
        <authorList>
            <person name="Brown C.T."/>
            <person name="Hug L.A."/>
            <person name="Thomas B.C."/>
            <person name="Sharon I."/>
            <person name="Castelle C.J."/>
            <person name="Singh A."/>
            <person name="Wilkins M.J."/>
            <person name="Williams K.H."/>
            <person name="Banfield J.F."/>
        </authorList>
    </citation>
    <scope>NUCLEOTIDE SEQUENCE [LARGE SCALE GENOMIC DNA]</scope>
</reference>
<dbReference type="GO" id="GO:0004113">
    <property type="term" value="F:2',3'-cyclic-nucleotide 3'-phosphodiesterase activity"/>
    <property type="evidence" value="ECO:0007669"/>
    <property type="project" value="InterPro"/>
</dbReference>
<protein>
    <recommendedName>
        <fullName evidence="2">RNA 2',3'-cyclic phosphodiesterase</fullName>
        <shortName evidence="2">RNA 2',3'-CPDase</shortName>
        <ecNumber evidence="2">3.1.4.58</ecNumber>
    </recommendedName>
</protein>
<evidence type="ECO:0000259" key="3">
    <source>
        <dbReference type="Pfam" id="PF02834"/>
    </source>
</evidence>
<evidence type="ECO:0000313" key="5">
    <source>
        <dbReference type="Proteomes" id="UP000034956"/>
    </source>
</evidence>
<dbReference type="AlphaFoldDB" id="A0A0G1WM74"/>
<dbReference type="Gene3D" id="3.90.1140.10">
    <property type="entry name" value="Cyclic phosphodiesterase"/>
    <property type="match status" value="1"/>
</dbReference>
<dbReference type="GO" id="GO:0008664">
    <property type="term" value="F:RNA 2',3'-cyclic 3'-phosphodiesterase activity"/>
    <property type="evidence" value="ECO:0007669"/>
    <property type="project" value="UniProtKB-EC"/>
</dbReference>
<feature type="short sequence motif" description="HXTX 2" evidence="2">
    <location>
        <begin position="138"/>
        <end position="141"/>
    </location>
</feature>
<name>A0A0G1WM74_9BACT</name>
<dbReference type="Proteomes" id="UP000034956">
    <property type="component" value="Unassembled WGS sequence"/>
</dbReference>
<dbReference type="InterPro" id="IPR014051">
    <property type="entry name" value="Phosphoesterase_HXTX"/>
</dbReference>
<feature type="active site" description="Proton acceptor" evidence="2">
    <location>
        <position position="138"/>
    </location>
</feature>
<dbReference type="HAMAP" id="MF_01940">
    <property type="entry name" value="RNA_CPDase"/>
    <property type="match status" value="1"/>
</dbReference>
<comment type="catalytic activity">
    <reaction evidence="2">
        <text>a 3'-end 2',3'-cyclophospho-ribonucleotide-RNA + H2O = a 3'-end 2'-phospho-ribonucleotide-RNA + H(+)</text>
        <dbReference type="Rhea" id="RHEA:11828"/>
        <dbReference type="Rhea" id="RHEA-COMP:10464"/>
        <dbReference type="Rhea" id="RHEA-COMP:17353"/>
        <dbReference type="ChEBI" id="CHEBI:15377"/>
        <dbReference type="ChEBI" id="CHEBI:15378"/>
        <dbReference type="ChEBI" id="CHEBI:83064"/>
        <dbReference type="ChEBI" id="CHEBI:173113"/>
        <dbReference type="EC" id="3.1.4.58"/>
    </reaction>
</comment>
<keyword evidence="1 2" id="KW-0378">Hydrolase</keyword>
<evidence type="ECO:0000256" key="2">
    <source>
        <dbReference type="HAMAP-Rule" id="MF_01940"/>
    </source>
</evidence>
<dbReference type="NCBIfam" id="TIGR02258">
    <property type="entry name" value="2_5_ligase"/>
    <property type="match status" value="1"/>
</dbReference>
<feature type="active site" description="Proton donor" evidence="2">
    <location>
        <position position="45"/>
    </location>
</feature>
<dbReference type="InterPro" id="IPR004175">
    <property type="entry name" value="RNA_CPDase"/>
</dbReference>
<dbReference type="InterPro" id="IPR009097">
    <property type="entry name" value="Cyclic_Pdiesterase"/>
</dbReference>
<accession>A0A0G1WM74</accession>
<dbReference type="PANTHER" id="PTHR35561">
    <property type="entry name" value="RNA 2',3'-CYCLIC PHOSPHODIESTERASE"/>
    <property type="match status" value="1"/>
</dbReference>
<dbReference type="EC" id="3.1.4.58" evidence="2"/>
<comment type="caution">
    <text evidence="4">The sequence shown here is derived from an EMBL/GenBank/DDBJ whole genome shotgun (WGS) entry which is preliminary data.</text>
</comment>